<organism evidence="9 10">
    <name type="scientific">Candidatus Blautia pullicola</name>
    <dbReference type="NCBI Taxonomy" id="2838498"/>
    <lineage>
        <taxon>Bacteria</taxon>
        <taxon>Bacillati</taxon>
        <taxon>Bacillota</taxon>
        <taxon>Clostridia</taxon>
        <taxon>Lachnospirales</taxon>
        <taxon>Lachnospiraceae</taxon>
        <taxon>Blautia</taxon>
    </lineage>
</organism>
<dbReference type="InterPro" id="IPR053925">
    <property type="entry name" value="RecX_HTH_3rd"/>
</dbReference>
<evidence type="ECO:0000259" key="7">
    <source>
        <dbReference type="Pfam" id="PF21981"/>
    </source>
</evidence>
<proteinExistence type="inferred from homology"/>
<protein>
    <recommendedName>
        <fullName evidence="3 5">Regulatory protein RecX</fullName>
    </recommendedName>
</protein>
<evidence type="ECO:0000256" key="5">
    <source>
        <dbReference type="HAMAP-Rule" id="MF_01114"/>
    </source>
</evidence>
<dbReference type="GO" id="GO:0006282">
    <property type="term" value="P:regulation of DNA repair"/>
    <property type="evidence" value="ECO:0007669"/>
    <property type="project" value="UniProtKB-UniRule"/>
</dbReference>
<dbReference type="Pfam" id="PF21981">
    <property type="entry name" value="RecX_HTH3"/>
    <property type="match status" value="1"/>
</dbReference>
<dbReference type="PANTHER" id="PTHR33602:SF1">
    <property type="entry name" value="REGULATORY PROTEIN RECX FAMILY PROTEIN"/>
    <property type="match status" value="1"/>
</dbReference>
<dbReference type="InterPro" id="IPR053924">
    <property type="entry name" value="RecX_HTH_2nd"/>
</dbReference>
<feature type="domain" description="RecX third three-helical" evidence="7">
    <location>
        <begin position="158"/>
        <end position="198"/>
    </location>
</feature>
<feature type="domain" description="RecX second three-helical" evidence="6">
    <location>
        <begin position="105"/>
        <end position="142"/>
    </location>
</feature>
<dbReference type="HAMAP" id="MF_01114">
    <property type="entry name" value="RecX"/>
    <property type="match status" value="1"/>
</dbReference>
<evidence type="ECO:0000256" key="3">
    <source>
        <dbReference type="ARBA" id="ARBA00018111"/>
    </source>
</evidence>
<evidence type="ECO:0000259" key="8">
    <source>
        <dbReference type="Pfam" id="PF21982"/>
    </source>
</evidence>
<dbReference type="AlphaFoldDB" id="A0A9D2FNE7"/>
<evidence type="ECO:0000256" key="2">
    <source>
        <dbReference type="ARBA" id="ARBA00009695"/>
    </source>
</evidence>
<comment type="similarity">
    <text evidence="2 5">Belongs to the RecX family.</text>
</comment>
<dbReference type="InterPro" id="IPR053926">
    <property type="entry name" value="RecX_HTH_1st"/>
</dbReference>
<dbReference type="InterPro" id="IPR036388">
    <property type="entry name" value="WH-like_DNA-bd_sf"/>
</dbReference>
<keyword evidence="4 5" id="KW-0963">Cytoplasm</keyword>
<comment type="subcellular location">
    <subcellularLocation>
        <location evidence="1 5">Cytoplasm</location>
    </subcellularLocation>
</comment>
<gene>
    <name evidence="5" type="primary">recX</name>
    <name evidence="9" type="ORF">H9809_00800</name>
</gene>
<dbReference type="Pfam" id="PF21982">
    <property type="entry name" value="RecX_HTH1"/>
    <property type="match status" value="1"/>
</dbReference>
<dbReference type="PANTHER" id="PTHR33602">
    <property type="entry name" value="REGULATORY PROTEIN RECX FAMILY PROTEIN"/>
    <property type="match status" value="1"/>
</dbReference>
<dbReference type="EMBL" id="DXBG01000019">
    <property type="protein sequence ID" value="HIZ64438.1"/>
    <property type="molecule type" value="Genomic_DNA"/>
</dbReference>
<dbReference type="GO" id="GO:0005737">
    <property type="term" value="C:cytoplasm"/>
    <property type="evidence" value="ECO:0007669"/>
    <property type="project" value="UniProtKB-SubCell"/>
</dbReference>
<reference evidence="9" key="1">
    <citation type="journal article" date="2021" name="PeerJ">
        <title>Extensive microbial diversity within the chicken gut microbiome revealed by metagenomics and culture.</title>
        <authorList>
            <person name="Gilroy R."/>
            <person name="Ravi A."/>
            <person name="Getino M."/>
            <person name="Pursley I."/>
            <person name="Horton D.L."/>
            <person name="Alikhan N.F."/>
            <person name="Baker D."/>
            <person name="Gharbi K."/>
            <person name="Hall N."/>
            <person name="Watson M."/>
            <person name="Adriaenssens E.M."/>
            <person name="Foster-Nyarko E."/>
            <person name="Jarju S."/>
            <person name="Secka A."/>
            <person name="Antonio M."/>
            <person name="Oren A."/>
            <person name="Chaudhuri R.R."/>
            <person name="La Ragione R."/>
            <person name="Hildebrand F."/>
            <person name="Pallen M.J."/>
        </authorList>
    </citation>
    <scope>NUCLEOTIDE SEQUENCE</scope>
    <source>
        <strain evidence="9">1068</strain>
    </source>
</reference>
<dbReference type="InterPro" id="IPR003783">
    <property type="entry name" value="Regulatory_RecX"/>
</dbReference>
<evidence type="ECO:0000256" key="4">
    <source>
        <dbReference type="ARBA" id="ARBA00022490"/>
    </source>
</evidence>
<name>A0A9D2FNE7_9FIRM</name>
<dbReference type="Gene3D" id="1.10.10.10">
    <property type="entry name" value="Winged helix-like DNA-binding domain superfamily/Winged helix DNA-binding domain"/>
    <property type="match status" value="3"/>
</dbReference>
<evidence type="ECO:0000259" key="6">
    <source>
        <dbReference type="Pfam" id="PF02631"/>
    </source>
</evidence>
<reference evidence="9" key="2">
    <citation type="submission" date="2021-04" db="EMBL/GenBank/DDBJ databases">
        <authorList>
            <person name="Gilroy R."/>
        </authorList>
    </citation>
    <scope>NUCLEOTIDE SEQUENCE</scope>
    <source>
        <strain evidence="9">1068</strain>
    </source>
</reference>
<dbReference type="Pfam" id="PF02631">
    <property type="entry name" value="RecX_HTH2"/>
    <property type="match status" value="1"/>
</dbReference>
<comment type="function">
    <text evidence="5">Modulates RecA activity.</text>
</comment>
<feature type="domain" description="RecX first three-helical" evidence="8">
    <location>
        <begin position="59"/>
        <end position="97"/>
    </location>
</feature>
<comment type="caution">
    <text evidence="9">The sequence shown here is derived from an EMBL/GenBank/DDBJ whole genome shotgun (WGS) entry which is preliminary data.</text>
</comment>
<sequence>MRITGIRPVTKQKFQVEINGQPAFVLYKGELSRYHIVQEEELSQEIYREITEEILTKRAKLRAMHLLEAGDKTREQVRQKLVQGGYPSCAVEAALAYVESFHYIDDKRYAAVYVENQSRKKGRARIRMELLQKGVKQEIIDTVFEEQEQSQDQEPRTVIRELIRKRTGGEGLAGDKEKQRLYGFLQRRGFSSSDILSAFREWENE</sequence>
<evidence type="ECO:0000256" key="1">
    <source>
        <dbReference type="ARBA" id="ARBA00004496"/>
    </source>
</evidence>
<dbReference type="Proteomes" id="UP000824056">
    <property type="component" value="Unassembled WGS sequence"/>
</dbReference>
<accession>A0A9D2FNE7</accession>
<evidence type="ECO:0000313" key="10">
    <source>
        <dbReference type="Proteomes" id="UP000824056"/>
    </source>
</evidence>
<evidence type="ECO:0000313" key="9">
    <source>
        <dbReference type="EMBL" id="HIZ64438.1"/>
    </source>
</evidence>